<proteinExistence type="predicted"/>
<accession>A0A0F9QUI6</accession>
<dbReference type="EMBL" id="LAZR01004409">
    <property type="protein sequence ID" value="KKN08863.1"/>
    <property type="molecule type" value="Genomic_DNA"/>
</dbReference>
<organism evidence="1">
    <name type="scientific">marine sediment metagenome</name>
    <dbReference type="NCBI Taxonomy" id="412755"/>
    <lineage>
        <taxon>unclassified sequences</taxon>
        <taxon>metagenomes</taxon>
        <taxon>ecological metagenomes</taxon>
    </lineage>
</organism>
<dbReference type="AlphaFoldDB" id="A0A0F9QUI6"/>
<evidence type="ECO:0000313" key="1">
    <source>
        <dbReference type="EMBL" id="KKN08863.1"/>
    </source>
</evidence>
<comment type="caution">
    <text evidence="1">The sequence shown here is derived from an EMBL/GenBank/DDBJ whole genome shotgun (WGS) entry which is preliminary data.</text>
</comment>
<gene>
    <name evidence="1" type="ORF">LCGC14_1052320</name>
</gene>
<protein>
    <submittedName>
        <fullName evidence="1">Uncharacterized protein</fullName>
    </submittedName>
</protein>
<name>A0A0F9QUI6_9ZZZZ</name>
<sequence length="89" mass="10366">MKKKYTEEIHVKLLLELLSETHPCSFCPKDKLDEGLHCGVNEDNRDCEIYKICKGFIGFELDGLCPCVFDREEAIKRTRIVLEEKGYLK</sequence>
<reference evidence="1" key="1">
    <citation type="journal article" date="2015" name="Nature">
        <title>Complex archaea that bridge the gap between prokaryotes and eukaryotes.</title>
        <authorList>
            <person name="Spang A."/>
            <person name="Saw J.H."/>
            <person name="Jorgensen S.L."/>
            <person name="Zaremba-Niedzwiedzka K."/>
            <person name="Martijn J."/>
            <person name="Lind A.E."/>
            <person name="van Eijk R."/>
            <person name="Schleper C."/>
            <person name="Guy L."/>
            <person name="Ettema T.J."/>
        </authorList>
    </citation>
    <scope>NUCLEOTIDE SEQUENCE</scope>
</reference>